<dbReference type="CDD" id="cd05242">
    <property type="entry name" value="SDR_a8"/>
    <property type="match status" value="1"/>
</dbReference>
<evidence type="ECO:0000256" key="1">
    <source>
        <dbReference type="ARBA" id="ARBA00009353"/>
    </source>
</evidence>
<dbReference type="InterPro" id="IPR013549">
    <property type="entry name" value="DUF1731"/>
</dbReference>
<gene>
    <name evidence="4" type="ORF">BACCIP111883_01435</name>
</gene>
<accession>A0ABM8YL50</accession>
<dbReference type="InterPro" id="IPR036291">
    <property type="entry name" value="NAD(P)-bd_dom_sf"/>
</dbReference>
<evidence type="ECO:0000313" key="5">
    <source>
        <dbReference type="Proteomes" id="UP000789833"/>
    </source>
</evidence>
<dbReference type="InterPro" id="IPR001509">
    <property type="entry name" value="Epimerase_deHydtase"/>
</dbReference>
<comment type="similarity">
    <text evidence="1">Belongs to the NAD(P)-dependent epimerase/dehydratase family. SDR39U1 subfamily.</text>
</comment>
<comment type="caution">
    <text evidence="4">The sequence shown here is derived from an EMBL/GenBank/DDBJ whole genome shotgun (WGS) entry which is preliminary data.</text>
</comment>
<organism evidence="4 5">
    <name type="scientific">Sutcliffiella rhizosphaerae</name>
    <dbReference type="NCBI Taxonomy" id="2880967"/>
    <lineage>
        <taxon>Bacteria</taxon>
        <taxon>Bacillati</taxon>
        <taxon>Bacillota</taxon>
        <taxon>Bacilli</taxon>
        <taxon>Bacillales</taxon>
        <taxon>Bacillaceae</taxon>
        <taxon>Sutcliffiella</taxon>
    </lineage>
</organism>
<evidence type="ECO:0000259" key="3">
    <source>
        <dbReference type="Pfam" id="PF08338"/>
    </source>
</evidence>
<dbReference type="Pfam" id="PF01370">
    <property type="entry name" value="Epimerase"/>
    <property type="match status" value="1"/>
</dbReference>
<keyword evidence="5" id="KW-1185">Reference proteome</keyword>
<evidence type="ECO:0000259" key="2">
    <source>
        <dbReference type="Pfam" id="PF01370"/>
    </source>
</evidence>
<reference evidence="4 5" key="1">
    <citation type="submission" date="2021-10" db="EMBL/GenBank/DDBJ databases">
        <authorList>
            <person name="Criscuolo A."/>
        </authorList>
    </citation>
    <scope>NUCLEOTIDE SEQUENCE [LARGE SCALE GENOMIC DNA]</scope>
    <source>
        <strain evidence="5">CIP 111883</strain>
    </source>
</reference>
<dbReference type="EMBL" id="CAKJTJ010000005">
    <property type="protein sequence ID" value="CAG9620666.1"/>
    <property type="molecule type" value="Genomic_DNA"/>
</dbReference>
<evidence type="ECO:0000313" key="4">
    <source>
        <dbReference type="EMBL" id="CAG9620666.1"/>
    </source>
</evidence>
<name>A0ABM8YL50_9BACI</name>
<sequence length="296" mass="33596">MKKKKIVLAGGTGFIGRYLEEKYRKENYEVYIISRQPQHISWSDTESIISAVDQSEMVINLAGKSVDCRYNEKNMKEIFDSRTKTTNIIGEAIKAAKNPPALWINSSTATIYRHAEDRPMTEEAGEIGEGFSVEVAKTWEKAFFNFELDQTRQVALRIAIVLGKNGGVMTPFTNLVKYGLGGIQGPGTQMFSWVHIEDVSEIIQFIKKRKDLEGVFNCSAPNPIPNKEFMSSLRKKMNRNVGLPSPKWMLELGAIMIRTETELILKSRWVVPERLLKEGFSFKYSTIEKALEDIVS</sequence>
<dbReference type="InterPro" id="IPR010099">
    <property type="entry name" value="SDR39U1"/>
</dbReference>
<protein>
    <submittedName>
        <fullName evidence="4">Epimerase family protein</fullName>
    </submittedName>
</protein>
<dbReference type="Proteomes" id="UP000789833">
    <property type="component" value="Unassembled WGS sequence"/>
</dbReference>
<proteinExistence type="inferred from homology"/>
<dbReference type="Pfam" id="PF08338">
    <property type="entry name" value="DUF1731"/>
    <property type="match status" value="1"/>
</dbReference>
<feature type="domain" description="DUF1731" evidence="3">
    <location>
        <begin position="246"/>
        <end position="294"/>
    </location>
</feature>
<dbReference type="NCBIfam" id="TIGR01777">
    <property type="entry name" value="yfcH"/>
    <property type="match status" value="1"/>
</dbReference>
<dbReference type="SUPFAM" id="SSF51735">
    <property type="entry name" value="NAD(P)-binding Rossmann-fold domains"/>
    <property type="match status" value="1"/>
</dbReference>
<dbReference type="PANTHER" id="PTHR11092:SF0">
    <property type="entry name" value="EPIMERASE FAMILY PROTEIN SDR39U1"/>
    <property type="match status" value="1"/>
</dbReference>
<dbReference type="RefSeq" id="WP_230500577.1">
    <property type="nucleotide sequence ID" value="NZ_CAKJTJ010000005.1"/>
</dbReference>
<dbReference type="Gene3D" id="3.40.50.720">
    <property type="entry name" value="NAD(P)-binding Rossmann-like Domain"/>
    <property type="match status" value="1"/>
</dbReference>
<feature type="domain" description="NAD-dependent epimerase/dehydratase" evidence="2">
    <location>
        <begin position="6"/>
        <end position="217"/>
    </location>
</feature>
<dbReference type="PANTHER" id="PTHR11092">
    <property type="entry name" value="SUGAR NUCLEOTIDE EPIMERASE RELATED"/>
    <property type="match status" value="1"/>
</dbReference>